<evidence type="ECO:0000313" key="2">
    <source>
        <dbReference type="Proteomes" id="UP000005561"/>
    </source>
</evidence>
<comment type="caution">
    <text evidence="1">The sequence shown here is derived from an EMBL/GenBank/DDBJ whole genome shotgun (WGS) entry which is preliminary data.</text>
</comment>
<keyword evidence="2" id="KW-1185">Reference proteome</keyword>
<dbReference type="Proteomes" id="UP000005561">
    <property type="component" value="Unassembled WGS sequence"/>
</dbReference>
<dbReference type="AlphaFoldDB" id="C6LFB2"/>
<gene>
    <name evidence="1" type="ORF">BRYFOR_07314</name>
</gene>
<protein>
    <submittedName>
        <fullName evidence="1">Uncharacterized protein</fullName>
    </submittedName>
</protein>
<name>C6LFB2_9FIRM</name>
<sequence length="45" mass="4778">MPDAGKNGDAADIISFRTRNVCPDRVFGAGHPDGMISGSIPFLHH</sequence>
<evidence type="ECO:0000313" key="1">
    <source>
        <dbReference type="EMBL" id="EET60851.1"/>
    </source>
</evidence>
<reference evidence="1" key="1">
    <citation type="submission" date="2009-07" db="EMBL/GenBank/DDBJ databases">
        <authorList>
            <person name="Weinstock G."/>
            <person name="Sodergren E."/>
            <person name="Clifton S."/>
            <person name="Fulton L."/>
            <person name="Fulton B."/>
            <person name="Courtney L."/>
            <person name="Fronick C."/>
            <person name="Harrison M."/>
            <person name="Strong C."/>
            <person name="Farmer C."/>
            <person name="Delahaunty K."/>
            <person name="Markovic C."/>
            <person name="Hall O."/>
            <person name="Minx P."/>
            <person name="Tomlinson C."/>
            <person name="Mitreva M."/>
            <person name="Nelson J."/>
            <person name="Hou S."/>
            <person name="Wollam A."/>
            <person name="Pepin K.H."/>
            <person name="Johnson M."/>
            <person name="Bhonagiri V."/>
            <person name="Nash W.E."/>
            <person name="Warren W."/>
            <person name="Chinwalla A."/>
            <person name="Mardis E.R."/>
            <person name="Wilson R.K."/>
        </authorList>
    </citation>
    <scope>NUCLEOTIDE SEQUENCE [LARGE SCALE GENOMIC DNA]</scope>
    <source>
        <strain evidence="1">DSM 14469</strain>
    </source>
</reference>
<proteinExistence type="predicted"/>
<organism evidence="1 2">
    <name type="scientific">Marvinbryantia formatexigens DSM 14469</name>
    <dbReference type="NCBI Taxonomy" id="478749"/>
    <lineage>
        <taxon>Bacteria</taxon>
        <taxon>Bacillati</taxon>
        <taxon>Bacillota</taxon>
        <taxon>Clostridia</taxon>
        <taxon>Lachnospirales</taxon>
        <taxon>Lachnospiraceae</taxon>
        <taxon>Marvinbryantia</taxon>
    </lineage>
</organism>
<accession>C6LFB2</accession>
<dbReference type="EMBL" id="ACCL02000009">
    <property type="protein sequence ID" value="EET60851.1"/>
    <property type="molecule type" value="Genomic_DNA"/>
</dbReference>